<evidence type="ECO:0000313" key="1">
    <source>
        <dbReference type="EMBL" id="AAQ59542.1"/>
    </source>
</evidence>
<dbReference type="KEGG" id="cvi:CV_1868"/>
<accession>Q7NWW1</accession>
<protein>
    <submittedName>
        <fullName evidence="1">Uncharacterized protein</fullName>
    </submittedName>
</protein>
<keyword evidence="2" id="KW-1185">Reference proteome</keyword>
<dbReference type="EMBL" id="AE016825">
    <property type="protein sequence ID" value="AAQ59542.1"/>
    <property type="molecule type" value="Genomic_DNA"/>
</dbReference>
<gene>
    <name evidence="1" type="ordered locus">CV_1868</name>
</gene>
<dbReference type="STRING" id="243365.CV_1868"/>
<dbReference type="Proteomes" id="UP000001424">
    <property type="component" value="Chromosome"/>
</dbReference>
<evidence type="ECO:0000313" key="2">
    <source>
        <dbReference type="Proteomes" id="UP000001424"/>
    </source>
</evidence>
<sequence>MCIISTIIHCDRSSVRSGPEFRYSICDIADWINEWPFAFAYRNDGWVGKYAGIE</sequence>
<dbReference type="HOGENOM" id="CLU_3041765_0_0_4"/>
<dbReference type="AlphaFoldDB" id="Q7NWW1"/>
<reference evidence="1 2" key="1">
    <citation type="journal article" date="2003" name="Proc. Natl. Acad. Sci. U.S.A.">
        <title>The complete genome sequence of Chromobacterium violaceum reveals remarkable and exploitable bacterial adaptability.</title>
        <authorList>
            <person name="Vasconcelos A.T.R."/>
            <person name="de Almeida D.F."/>
            <person name="Almeida F.C."/>
            <person name="de Almeida L.G.P."/>
            <person name="de Almeida R."/>
            <person name="Goncalves J.A.A."/>
            <person name="Andrade E.M."/>
            <person name="Antonio R.V."/>
            <person name="Araripe J."/>
            <person name="de Araujo M.F.F."/>
            <person name="Filho S.A."/>
            <person name="Azevedo V."/>
            <person name="Batista A.J."/>
            <person name="Bataus L.A.M."/>
            <person name="Batista J.S."/>
            <person name="Belo A."/>
            <person name="vander Berg C."/>
            <person name="Blamey J."/>
            <person name="Bogo M."/>
            <person name="Bonato S."/>
            <person name="Bordignon J."/>
            <person name="Brito C.A."/>
            <person name="Brocchi M."/>
            <person name="Burity H.A."/>
            <person name="Camargo A.A."/>
            <person name="Cardoso D.D.P."/>
            <person name="Carneiro N.P."/>
            <person name="Carraro D.M."/>
            <person name="Carvalho C.M.B."/>
            <person name="Cascardo J.C.M."/>
            <person name="Cavada B.S."/>
            <person name="Chueire L.M.O."/>
            <person name="Pasa T.B.C."/>
            <person name="Duran N."/>
            <person name="Fagundes N."/>
            <person name="Falcao C.L."/>
            <person name="Fantinatti F."/>
            <person name="Farias I.P."/>
            <person name="Felipe M.S.S."/>
            <person name="Ferrari L.P."/>
            <person name="Ferro J.A."/>
            <person name="Ferro M.I.T."/>
            <person name="Franco G.R."/>
            <person name="Freitas N.S.A."/>
            <person name="Furlan L.R."/>
            <person name="Gazzinelli R.T."/>
            <person name="Gomes E.A."/>
            <person name="Goncalves P.R."/>
            <person name="Grangeiro T.B."/>
            <person name="Grattapaglia D."/>
            <person name="Grisard E.C."/>
            <person name="Guimaraes C.T."/>
            <person name="Hanna E.S."/>
            <person name="Hungria M."/>
            <person name="Jardim S.N."/>
            <person name="Laurino J."/>
            <person name="Leoi L.C.T."/>
            <person name="Fassarella L."/>
            <person name="Lima A."/>
            <person name="Loureiro M.F."/>
            <person name="Lyra M.C.P."/>
            <person name="Macedo M."/>
            <person name="Madeira H.M.F."/>
            <person name="Manfio G.P."/>
            <person name="Maranhao A.Q."/>
            <person name="Martins W.S."/>
            <person name="di Mauro S.M.Z."/>
            <person name="de Medeiros S.R.B."/>
            <person name="Meissner R.D.V."/>
            <person name="Menck C.F.M."/>
            <person name="Moreira M.A.M."/>
            <person name="Nascimento F.F."/>
            <person name="Nicolas M.F."/>
            <person name="Oliveira J.G."/>
            <person name="Oliveira S.C."/>
            <person name="Paixao R.F.C."/>
            <person name="Parente J.A."/>
            <person name="Pedrosa F.O."/>
            <person name="Pena S.J.D."/>
            <person name="Perreira J.O."/>
            <person name="Perreira M."/>
            <person name="Pinto L.S.R.C."/>
            <person name="Pinto L.S."/>
            <person name="Porto J.I.R."/>
            <person name="Potrich D.P."/>
            <person name="Neto C.E.R."/>
            <person name="Reis A.M.M."/>
            <person name="Rigo L.U."/>
            <person name="Rondinelli E."/>
            <person name="dos Santos E.B.P."/>
            <person name="Santos F.R."/>
            <person name="Schneider M.P.C."/>
            <person name="Seuanez H.N."/>
            <person name="Silva A.M.R."/>
            <person name="da Silva A.L.C."/>
            <person name="Silva D.W."/>
            <person name="Silva R."/>
            <person name="Simoes I.C."/>
            <person name="Simon D."/>
            <person name="Soares C.M.A."/>
            <person name="Soares R.B.A."/>
            <person name="Souza E.M."/>
            <person name="Souza K.R.L."/>
            <person name="Souza R.C."/>
            <person name="Steffens M.B.R."/>
            <person name="Steindel M."/>
            <person name="Teixeira S.R."/>
            <person name="Urmenyi T."/>
            <person name="Vettore A."/>
            <person name="Wassem R."/>
            <person name="Zaha A."/>
            <person name="Simpson A.J.G."/>
        </authorList>
    </citation>
    <scope>NUCLEOTIDE SEQUENCE [LARGE SCALE GENOMIC DNA]</scope>
    <source>
        <strain evidence="2">ATCC 12472 / DSM 30191 / JCM 1249 / NBRC 12614 / NCIMB 9131 / NCTC 9757</strain>
    </source>
</reference>
<proteinExistence type="predicted"/>
<name>Q7NWW1_CHRVO</name>
<organism evidence="1 2">
    <name type="scientific">Chromobacterium violaceum (strain ATCC 12472 / DSM 30191 / JCM 1249 / CCUG 213 / NBRC 12614 / NCIMB 9131 / NCTC 9757 / MK)</name>
    <dbReference type="NCBI Taxonomy" id="243365"/>
    <lineage>
        <taxon>Bacteria</taxon>
        <taxon>Pseudomonadati</taxon>
        <taxon>Pseudomonadota</taxon>
        <taxon>Betaproteobacteria</taxon>
        <taxon>Neisseriales</taxon>
        <taxon>Chromobacteriaceae</taxon>
        <taxon>Chromobacterium</taxon>
    </lineage>
</organism>